<keyword evidence="3" id="KW-1185">Reference proteome</keyword>
<feature type="chain" id="PRO_5037035033" description="Lipoprotein" evidence="1">
    <location>
        <begin position="20"/>
        <end position="129"/>
    </location>
</feature>
<dbReference type="Proteomes" id="UP000600865">
    <property type="component" value="Unassembled WGS sequence"/>
</dbReference>
<feature type="signal peptide" evidence="1">
    <location>
        <begin position="1"/>
        <end position="19"/>
    </location>
</feature>
<reference evidence="2 3" key="1">
    <citation type="journal article" date="2014" name="Int. J. Syst. Evol. Microbiol.">
        <title>Complete genome sequence of Corynebacterium casei LMG S-19264T (=DSM 44701T), isolated from a smear-ripened cheese.</title>
        <authorList>
            <consortium name="US DOE Joint Genome Institute (JGI-PGF)"/>
            <person name="Walter F."/>
            <person name="Albersmeier A."/>
            <person name="Kalinowski J."/>
            <person name="Ruckert C."/>
        </authorList>
    </citation>
    <scope>NUCLEOTIDE SEQUENCE [LARGE SCALE GENOMIC DNA]</scope>
    <source>
        <strain evidence="2 3">KCTC 23968</strain>
    </source>
</reference>
<evidence type="ECO:0000313" key="2">
    <source>
        <dbReference type="EMBL" id="GGX59509.1"/>
    </source>
</evidence>
<accession>A0A918NDL9</accession>
<sequence length="129" mass="14336">MQPKNFRILLAPLLGLTLAACQTVSMPKIDLMKSSEFSEEAKNIETSYPRVKDAPLAPDDIRSAEQWDQDAIALQRLRDENGQYSLVSGPDPEQSKADFDALKAKVQAYKKDDPATGPIQGFPAYKPRQ</sequence>
<evidence type="ECO:0000313" key="3">
    <source>
        <dbReference type="Proteomes" id="UP000600865"/>
    </source>
</evidence>
<organism evidence="2 3">
    <name type="scientific">Litorimonas cladophorae</name>
    <dbReference type="NCBI Taxonomy" id="1220491"/>
    <lineage>
        <taxon>Bacteria</taxon>
        <taxon>Pseudomonadati</taxon>
        <taxon>Pseudomonadota</taxon>
        <taxon>Alphaproteobacteria</taxon>
        <taxon>Maricaulales</taxon>
        <taxon>Robiginitomaculaceae</taxon>
    </lineage>
</organism>
<protein>
    <recommendedName>
        <fullName evidence="4">Lipoprotein</fullName>
    </recommendedName>
</protein>
<name>A0A918NDL9_9PROT</name>
<dbReference type="RefSeq" id="WP_233349776.1">
    <property type="nucleotide sequence ID" value="NZ_BMYV01000001.1"/>
</dbReference>
<gene>
    <name evidence="2" type="ORF">GCM10011309_06580</name>
</gene>
<comment type="caution">
    <text evidence="2">The sequence shown here is derived from an EMBL/GenBank/DDBJ whole genome shotgun (WGS) entry which is preliminary data.</text>
</comment>
<dbReference type="PROSITE" id="PS51257">
    <property type="entry name" value="PROKAR_LIPOPROTEIN"/>
    <property type="match status" value="1"/>
</dbReference>
<keyword evidence="1" id="KW-0732">Signal</keyword>
<proteinExistence type="predicted"/>
<dbReference type="AlphaFoldDB" id="A0A918NDL9"/>
<dbReference type="EMBL" id="BMYV01000001">
    <property type="protein sequence ID" value="GGX59509.1"/>
    <property type="molecule type" value="Genomic_DNA"/>
</dbReference>
<evidence type="ECO:0008006" key="4">
    <source>
        <dbReference type="Google" id="ProtNLM"/>
    </source>
</evidence>
<evidence type="ECO:0000256" key="1">
    <source>
        <dbReference type="SAM" id="SignalP"/>
    </source>
</evidence>